<dbReference type="AlphaFoldDB" id="W5WQ51"/>
<evidence type="ECO:0000313" key="2">
    <source>
        <dbReference type="Proteomes" id="UP000019225"/>
    </source>
</evidence>
<evidence type="ECO:0000313" key="1">
    <source>
        <dbReference type="EMBL" id="AHI00310.1"/>
    </source>
</evidence>
<dbReference type="eggNOG" id="ENOG5033PRM">
    <property type="taxonomic scope" value="Bacteria"/>
</dbReference>
<gene>
    <name evidence="1" type="ORF">KALB_6951</name>
</gene>
<accession>W5WQ51</accession>
<protein>
    <submittedName>
        <fullName evidence="1">Uncharacterized protein</fullName>
    </submittedName>
</protein>
<keyword evidence="2" id="KW-1185">Reference proteome</keyword>
<dbReference type="Proteomes" id="UP000019225">
    <property type="component" value="Chromosome"/>
</dbReference>
<dbReference type="EMBL" id="CP007155">
    <property type="protein sequence ID" value="AHI00310.1"/>
    <property type="molecule type" value="Genomic_DNA"/>
</dbReference>
<dbReference type="STRING" id="1449976.KALB_6951"/>
<proteinExistence type="predicted"/>
<sequence length="237" mass="26301">MEPEPEDLNRWVAAGFARGEAASWRRWRFTIDLARSWISAGVGTGLSAAQWAIAGVTPDTVGQWREAGIQPQDAVRWHEFGIGLEQARRYRAQGVTPDQAWQRGQQAEPDADAEQATRRFREAGVTGALLSSYVLRQWLDEQALEWARHGVDAGDARAWLDLGLTPAEGAELSRAGQEPMAVIRAWWRTGVPFEEVADWLGAGFDPEEAARRRAAGITARQAAALRELRRHQGLPEV</sequence>
<dbReference type="KEGG" id="kal:KALB_6951"/>
<name>W5WQ51_9PSEU</name>
<dbReference type="RefSeq" id="WP_025360170.1">
    <property type="nucleotide sequence ID" value="NZ_CP007155.1"/>
</dbReference>
<reference evidence="1 2" key="1">
    <citation type="journal article" date="2014" name="BMC Genomics">
        <title>Complete genome sequence of producer of the glycopeptide antibiotic Aculeximycin Kutzneria albida DSM 43870T, a representative of minor genus of Pseudonocardiaceae.</title>
        <authorList>
            <person name="Rebets Y."/>
            <person name="Tokovenko B."/>
            <person name="Lushchyk I."/>
            <person name="Ruckert C."/>
            <person name="Zaburannyi N."/>
            <person name="Bechthold A."/>
            <person name="Kalinowski J."/>
            <person name="Luzhetskyy A."/>
        </authorList>
    </citation>
    <scope>NUCLEOTIDE SEQUENCE [LARGE SCALE GENOMIC DNA]</scope>
    <source>
        <strain evidence="1">DSM 43870</strain>
    </source>
</reference>
<organism evidence="1 2">
    <name type="scientific">Kutzneria albida DSM 43870</name>
    <dbReference type="NCBI Taxonomy" id="1449976"/>
    <lineage>
        <taxon>Bacteria</taxon>
        <taxon>Bacillati</taxon>
        <taxon>Actinomycetota</taxon>
        <taxon>Actinomycetes</taxon>
        <taxon>Pseudonocardiales</taxon>
        <taxon>Pseudonocardiaceae</taxon>
        <taxon>Kutzneria</taxon>
    </lineage>
</organism>
<dbReference type="HOGENOM" id="CLU_1169460_0_0_11"/>
<dbReference type="OrthoDB" id="3688489at2"/>